<dbReference type="PANTHER" id="PTHR43875">
    <property type="entry name" value="MALTODEXTRIN IMPORT ATP-BINDING PROTEIN MSMX"/>
    <property type="match status" value="1"/>
</dbReference>
<comment type="caution">
    <text evidence="6">The sequence shown here is derived from an EMBL/GenBank/DDBJ whole genome shotgun (WGS) entry which is preliminary data.</text>
</comment>
<evidence type="ECO:0000256" key="1">
    <source>
        <dbReference type="ARBA" id="ARBA00022448"/>
    </source>
</evidence>
<accession>A0ABU7SE95</accession>
<protein>
    <submittedName>
        <fullName evidence="6">ABC transporter ATP-binding protein</fullName>
    </submittedName>
</protein>
<evidence type="ECO:0000313" key="7">
    <source>
        <dbReference type="Proteomes" id="UP001339911"/>
    </source>
</evidence>
<dbReference type="RefSeq" id="WP_331208551.1">
    <property type="nucleotide sequence ID" value="NZ_JAZGQL010000009.1"/>
</dbReference>
<keyword evidence="1" id="KW-0813">Transport</keyword>
<dbReference type="Gene3D" id="2.40.50.100">
    <property type="match status" value="1"/>
</dbReference>
<dbReference type="InterPro" id="IPR027417">
    <property type="entry name" value="P-loop_NTPase"/>
</dbReference>
<dbReference type="GO" id="GO:0005524">
    <property type="term" value="F:ATP binding"/>
    <property type="evidence" value="ECO:0007669"/>
    <property type="project" value="UniProtKB-KW"/>
</dbReference>
<keyword evidence="3 6" id="KW-0067">ATP-binding</keyword>
<keyword evidence="2" id="KW-0547">Nucleotide-binding</keyword>
<dbReference type="PROSITE" id="PS00211">
    <property type="entry name" value="ABC_TRANSPORTER_1"/>
    <property type="match status" value="1"/>
</dbReference>
<sequence length="399" mass="43079">MSARSFTELRLEGVSRSFAGRDALTDLHLTVRRGEFIALLGPSGCGKSTALNCLAGLLPLTRGSIWSDETRLDTMPAEKRGFGMVFQNYALFPHMSVRRNVAFGLQMRRLPRAEVRRRTEEAIRLVRLEEHANKLPGQLSGGQQQRVAIARAVVLEPTLVLMDEPLSNLDAKLRLEMRTEIRRLHQSLGLTTVYVTHDQEEALSLADRLVVLREGRVQQIGTPEELHTRPANWHVADFMGYRNLLRLRVESGGDAEVVVTGQGIRLVGTAVGPVTAGAEVIAGVRPEDLRITGPESGVPATVEVVEYQGREVAVEARTAEGVQFNLRTDQRPALGDRIGIAVDPVRLLVFPLTEPAGQPGTDSAPDGAAGPAVDGAAEAAAPDDPADAPVDEPATGGSR</sequence>
<evidence type="ECO:0000259" key="5">
    <source>
        <dbReference type="PROSITE" id="PS50893"/>
    </source>
</evidence>
<dbReference type="Gene3D" id="2.40.50.140">
    <property type="entry name" value="Nucleic acid-binding proteins"/>
    <property type="match status" value="1"/>
</dbReference>
<evidence type="ECO:0000256" key="2">
    <source>
        <dbReference type="ARBA" id="ARBA00022741"/>
    </source>
</evidence>
<feature type="compositionally biased region" description="Low complexity" evidence="4">
    <location>
        <begin position="364"/>
        <end position="383"/>
    </location>
</feature>
<reference evidence="6 7" key="1">
    <citation type="submission" date="2024-01" db="EMBL/GenBank/DDBJ databases">
        <title>Genome insights into Plantactinospora veratri sp. nov.</title>
        <authorList>
            <person name="Wang L."/>
        </authorList>
    </citation>
    <scope>NUCLEOTIDE SEQUENCE [LARGE SCALE GENOMIC DNA]</scope>
    <source>
        <strain evidence="6 7">NEAU-FHS4</strain>
    </source>
</reference>
<evidence type="ECO:0000313" key="6">
    <source>
        <dbReference type="EMBL" id="MEE6308274.1"/>
    </source>
</evidence>
<dbReference type="InterPro" id="IPR008995">
    <property type="entry name" value="Mo/tungstate-bd_C_term_dom"/>
</dbReference>
<gene>
    <name evidence="6" type="ORF">V1634_15710</name>
</gene>
<dbReference type="Proteomes" id="UP001339911">
    <property type="component" value="Unassembled WGS sequence"/>
</dbReference>
<dbReference type="EMBL" id="JAZGQL010000009">
    <property type="protein sequence ID" value="MEE6308274.1"/>
    <property type="molecule type" value="Genomic_DNA"/>
</dbReference>
<dbReference type="InterPro" id="IPR003439">
    <property type="entry name" value="ABC_transporter-like_ATP-bd"/>
</dbReference>
<name>A0ABU7SE95_9ACTN</name>
<dbReference type="SUPFAM" id="SSF52540">
    <property type="entry name" value="P-loop containing nucleoside triphosphate hydrolases"/>
    <property type="match status" value="1"/>
</dbReference>
<dbReference type="InterPro" id="IPR012340">
    <property type="entry name" value="NA-bd_OB-fold"/>
</dbReference>
<dbReference type="Pfam" id="PF00005">
    <property type="entry name" value="ABC_tran"/>
    <property type="match status" value="1"/>
</dbReference>
<dbReference type="SMART" id="SM00382">
    <property type="entry name" value="AAA"/>
    <property type="match status" value="1"/>
</dbReference>
<evidence type="ECO:0000256" key="4">
    <source>
        <dbReference type="SAM" id="MobiDB-lite"/>
    </source>
</evidence>
<dbReference type="SUPFAM" id="SSF50331">
    <property type="entry name" value="MOP-like"/>
    <property type="match status" value="1"/>
</dbReference>
<dbReference type="Gene3D" id="3.40.50.300">
    <property type="entry name" value="P-loop containing nucleotide triphosphate hydrolases"/>
    <property type="match status" value="1"/>
</dbReference>
<dbReference type="Pfam" id="PF08402">
    <property type="entry name" value="TOBE_2"/>
    <property type="match status" value="1"/>
</dbReference>
<dbReference type="PANTHER" id="PTHR43875:SF14">
    <property type="entry name" value="ABC TRANSPORTER ATP-BINDING PROTEIN"/>
    <property type="match status" value="1"/>
</dbReference>
<dbReference type="InterPro" id="IPR013611">
    <property type="entry name" value="Transp-assoc_OB_typ2"/>
</dbReference>
<keyword evidence="7" id="KW-1185">Reference proteome</keyword>
<evidence type="ECO:0000256" key="3">
    <source>
        <dbReference type="ARBA" id="ARBA00022840"/>
    </source>
</evidence>
<proteinExistence type="predicted"/>
<feature type="region of interest" description="Disordered" evidence="4">
    <location>
        <begin position="353"/>
        <end position="399"/>
    </location>
</feature>
<feature type="domain" description="ABC transporter" evidence="5">
    <location>
        <begin position="9"/>
        <end position="239"/>
    </location>
</feature>
<dbReference type="InterPro" id="IPR047641">
    <property type="entry name" value="ABC_transpr_MalK/UgpC-like"/>
</dbReference>
<dbReference type="InterPro" id="IPR017871">
    <property type="entry name" value="ABC_transporter-like_CS"/>
</dbReference>
<dbReference type="InterPro" id="IPR003593">
    <property type="entry name" value="AAA+_ATPase"/>
</dbReference>
<organism evidence="6 7">
    <name type="scientific">Plantactinospora veratri</name>
    <dbReference type="NCBI Taxonomy" id="1436122"/>
    <lineage>
        <taxon>Bacteria</taxon>
        <taxon>Bacillati</taxon>
        <taxon>Actinomycetota</taxon>
        <taxon>Actinomycetes</taxon>
        <taxon>Micromonosporales</taxon>
        <taxon>Micromonosporaceae</taxon>
        <taxon>Plantactinospora</taxon>
    </lineage>
</organism>
<dbReference type="PROSITE" id="PS50893">
    <property type="entry name" value="ABC_TRANSPORTER_2"/>
    <property type="match status" value="1"/>
</dbReference>